<protein>
    <submittedName>
        <fullName evidence="1">Uncharacterized protein</fullName>
    </submittedName>
</protein>
<sequence length="100" mass="11551">MTSFPKAPKGLPLYFYNPKWFNSKLPAQRKNLADVANVAFLNNPTDSIEFKDENKKLGDRSFTNRNWDRATKKYNLDFLVEPESDSDEISTDAETAMERV</sequence>
<proteinExistence type="predicted"/>
<dbReference type="EMBL" id="AVOT02077081">
    <property type="protein sequence ID" value="MBW0565233.1"/>
    <property type="molecule type" value="Genomic_DNA"/>
</dbReference>
<dbReference type="Proteomes" id="UP000765509">
    <property type="component" value="Unassembled WGS sequence"/>
</dbReference>
<dbReference type="AlphaFoldDB" id="A0A9Q3PKI1"/>
<name>A0A9Q3PKI1_9BASI</name>
<evidence type="ECO:0000313" key="2">
    <source>
        <dbReference type="Proteomes" id="UP000765509"/>
    </source>
</evidence>
<dbReference type="OrthoDB" id="2507010at2759"/>
<evidence type="ECO:0000313" key="1">
    <source>
        <dbReference type="EMBL" id="MBW0565233.1"/>
    </source>
</evidence>
<reference evidence="1" key="1">
    <citation type="submission" date="2021-03" db="EMBL/GenBank/DDBJ databases">
        <title>Draft genome sequence of rust myrtle Austropuccinia psidii MF-1, a brazilian biotype.</title>
        <authorList>
            <person name="Quecine M.C."/>
            <person name="Pachon D.M.R."/>
            <person name="Bonatelli M.L."/>
            <person name="Correr F.H."/>
            <person name="Franceschini L.M."/>
            <person name="Leite T.F."/>
            <person name="Margarido G.R.A."/>
            <person name="Almeida C.A."/>
            <person name="Ferrarezi J.A."/>
            <person name="Labate C.A."/>
        </authorList>
    </citation>
    <scope>NUCLEOTIDE SEQUENCE</scope>
    <source>
        <strain evidence="1">MF-1</strain>
    </source>
</reference>
<gene>
    <name evidence="1" type="ORF">O181_104948</name>
</gene>
<comment type="caution">
    <text evidence="1">The sequence shown here is derived from an EMBL/GenBank/DDBJ whole genome shotgun (WGS) entry which is preliminary data.</text>
</comment>
<accession>A0A9Q3PKI1</accession>
<organism evidence="1 2">
    <name type="scientific">Austropuccinia psidii MF-1</name>
    <dbReference type="NCBI Taxonomy" id="1389203"/>
    <lineage>
        <taxon>Eukaryota</taxon>
        <taxon>Fungi</taxon>
        <taxon>Dikarya</taxon>
        <taxon>Basidiomycota</taxon>
        <taxon>Pucciniomycotina</taxon>
        <taxon>Pucciniomycetes</taxon>
        <taxon>Pucciniales</taxon>
        <taxon>Sphaerophragmiaceae</taxon>
        <taxon>Austropuccinia</taxon>
    </lineage>
</organism>
<keyword evidence="2" id="KW-1185">Reference proteome</keyword>